<dbReference type="AlphaFoldDB" id="A0AAW2TLP9"/>
<sequence>MEVLHLLLLQRVEQPETFRYHWHCEEVKLVNLCFADDLLLFYREDVHSVHLFKDALISFADWSGLEANVWKSQLIVSKSAMDMKSLLLNVLGFQEGTFPVRYFGLLLISSRLTAGDCKCLILKVDERLKSWGKLLSFVVRVQLLR</sequence>
<dbReference type="EMBL" id="JACGWN010000014">
    <property type="protein sequence ID" value="KAL0405895.1"/>
    <property type="molecule type" value="Genomic_DNA"/>
</dbReference>
<name>A0AAW2TLP9_9LAMI</name>
<protein>
    <recommendedName>
        <fullName evidence="2">Reverse transcriptase domain-containing protein</fullName>
    </recommendedName>
</protein>
<comment type="caution">
    <text evidence="1">The sequence shown here is derived from an EMBL/GenBank/DDBJ whole genome shotgun (WGS) entry which is preliminary data.</text>
</comment>
<proteinExistence type="predicted"/>
<dbReference type="PANTHER" id="PTHR33116:SF78">
    <property type="entry name" value="OS12G0587133 PROTEIN"/>
    <property type="match status" value="1"/>
</dbReference>
<dbReference type="PANTHER" id="PTHR33116">
    <property type="entry name" value="REVERSE TRANSCRIPTASE ZINC-BINDING DOMAIN-CONTAINING PROTEIN-RELATED-RELATED"/>
    <property type="match status" value="1"/>
</dbReference>
<accession>A0AAW2TLP9</accession>
<evidence type="ECO:0008006" key="2">
    <source>
        <dbReference type="Google" id="ProtNLM"/>
    </source>
</evidence>
<evidence type="ECO:0000313" key="1">
    <source>
        <dbReference type="EMBL" id="KAL0405895.1"/>
    </source>
</evidence>
<reference evidence="1" key="2">
    <citation type="journal article" date="2024" name="Plant">
        <title>Genomic evolution and insights into agronomic trait innovations of Sesamum species.</title>
        <authorList>
            <person name="Miao H."/>
            <person name="Wang L."/>
            <person name="Qu L."/>
            <person name="Liu H."/>
            <person name="Sun Y."/>
            <person name="Le M."/>
            <person name="Wang Q."/>
            <person name="Wei S."/>
            <person name="Zheng Y."/>
            <person name="Lin W."/>
            <person name="Duan Y."/>
            <person name="Cao H."/>
            <person name="Xiong S."/>
            <person name="Wang X."/>
            <person name="Wei L."/>
            <person name="Li C."/>
            <person name="Ma Q."/>
            <person name="Ju M."/>
            <person name="Zhao R."/>
            <person name="Li G."/>
            <person name="Mu C."/>
            <person name="Tian Q."/>
            <person name="Mei H."/>
            <person name="Zhang T."/>
            <person name="Gao T."/>
            <person name="Zhang H."/>
        </authorList>
    </citation>
    <scope>NUCLEOTIDE SEQUENCE</scope>
    <source>
        <strain evidence="1">KEN1</strain>
    </source>
</reference>
<reference evidence="1" key="1">
    <citation type="submission" date="2020-06" db="EMBL/GenBank/DDBJ databases">
        <authorList>
            <person name="Li T."/>
            <person name="Hu X."/>
            <person name="Zhang T."/>
            <person name="Song X."/>
            <person name="Zhang H."/>
            <person name="Dai N."/>
            <person name="Sheng W."/>
            <person name="Hou X."/>
            <person name="Wei L."/>
        </authorList>
    </citation>
    <scope>NUCLEOTIDE SEQUENCE</scope>
    <source>
        <strain evidence="1">KEN1</strain>
        <tissue evidence="1">Leaf</tissue>
    </source>
</reference>
<organism evidence="1">
    <name type="scientific">Sesamum latifolium</name>
    <dbReference type="NCBI Taxonomy" id="2727402"/>
    <lineage>
        <taxon>Eukaryota</taxon>
        <taxon>Viridiplantae</taxon>
        <taxon>Streptophyta</taxon>
        <taxon>Embryophyta</taxon>
        <taxon>Tracheophyta</taxon>
        <taxon>Spermatophyta</taxon>
        <taxon>Magnoliopsida</taxon>
        <taxon>eudicotyledons</taxon>
        <taxon>Gunneridae</taxon>
        <taxon>Pentapetalae</taxon>
        <taxon>asterids</taxon>
        <taxon>lamiids</taxon>
        <taxon>Lamiales</taxon>
        <taxon>Pedaliaceae</taxon>
        <taxon>Sesamum</taxon>
    </lineage>
</organism>
<gene>
    <name evidence="1" type="ORF">Slati_3903400</name>
</gene>